<protein>
    <recommendedName>
        <fullName evidence="6">ADP-dependent (S)-NAD(P)H-hydrate dehydratase</fullName>
        <ecNumber evidence="6">4.2.1.136</ecNumber>
    </recommendedName>
    <alternativeName>
        <fullName evidence="6">ADP-dependent NAD(P)HX dehydratase</fullName>
    </alternativeName>
</protein>
<comment type="function">
    <text evidence="6">Catalyzes the dehydration of the S-form of NAD(P)HX at the expense of ADP, which is converted to AMP. Together with NAD(P)HX epimerase, which catalyzes the epimerization of the S- and R-forms, the enzyme allows the repair of both epimers of NAD(P)HX, a damaged form of NAD(P)H that is a result of enzymatic or heat-dependent hydration.</text>
</comment>
<accession>A0A1G7QNF8</accession>
<keyword evidence="5 6" id="KW-0456">Lyase</keyword>
<evidence type="ECO:0000313" key="8">
    <source>
        <dbReference type="EMBL" id="SDF99170.1"/>
    </source>
</evidence>
<evidence type="ECO:0000313" key="9">
    <source>
        <dbReference type="Proteomes" id="UP000199708"/>
    </source>
</evidence>
<dbReference type="GO" id="GO:0052855">
    <property type="term" value="F:ADP-dependent NAD(P)H-hydrate dehydratase activity"/>
    <property type="evidence" value="ECO:0007669"/>
    <property type="project" value="UniProtKB-UniRule"/>
</dbReference>
<comment type="catalytic activity">
    <reaction evidence="6">
        <text>(6S)-NADHX + ADP = AMP + phosphate + NADH + H(+)</text>
        <dbReference type="Rhea" id="RHEA:32223"/>
        <dbReference type="ChEBI" id="CHEBI:15378"/>
        <dbReference type="ChEBI" id="CHEBI:43474"/>
        <dbReference type="ChEBI" id="CHEBI:57945"/>
        <dbReference type="ChEBI" id="CHEBI:64074"/>
        <dbReference type="ChEBI" id="CHEBI:456215"/>
        <dbReference type="ChEBI" id="CHEBI:456216"/>
        <dbReference type="EC" id="4.2.1.136"/>
    </reaction>
</comment>
<name>A0A1G7QNF8_9LACT</name>
<dbReference type="AlphaFoldDB" id="A0A1G7QNF8"/>
<evidence type="ECO:0000259" key="7">
    <source>
        <dbReference type="PROSITE" id="PS51383"/>
    </source>
</evidence>
<comment type="cofactor">
    <cofactor evidence="6">
        <name>Mg(2+)</name>
        <dbReference type="ChEBI" id="CHEBI:18420"/>
    </cofactor>
</comment>
<reference evidence="8 9" key="1">
    <citation type="submission" date="2016-10" db="EMBL/GenBank/DDBJ databases">
        <authorList>
            <person name="de Groot N.N."/>
        </authorList>
    </citation>
    <scope>NUCLEOTIDE SEQUENCE [LARGE SCALE GENOMIC DNA]</scope>
    <source>
        <strain evidence="8 9">ATCC BAA-466</strain>
    </source>
</reference>
<dbReference type="EC" id="4.2.1.136" evidence="6"/>
<keyword evidence="8" id="KW-0808">Transferase</keyword>
<feature type="domain" description="YjeF C-terminal" evidence="7">
    <location>
        <begin position="5"/>
        <end position="269"/>
    </location>
</feature>
<keyword evidence="1 6" id="KW-0547">Nucleotide-binding</keyword>
<dbReference type="GO" id="GO:0052856">
    <property type="term" value="F:NAD(P)HX epimerase activity"/>
    <property type="evidence" value="ECO:0007669"/>
    <property type="project" value="TreeGrafter"/>
</dbReference>
<sequence length="281" mass="30370">MIELSLTKIRSLIDPRPTDSYKGNYGHSLIIGGNEEMGGAALLAASACVHVGSGLTSLLTSENNIGSCHAYLPEIMVGDWLNNDLSTIWLNKADQVLIGPGMGRSKESIQLLKTIISKIHSDQVLILDGDAITLWAQEGPFACAGQLIFTPHLGEWSKLKEVTGIEDPQVFSDHYQAILVSKSHQTKIYQPSGLSYSNISGNPGMAIGGMGDCLAGMITGLMGQCSSHLGAVLIACYMHTAIANRIYQNNYIVLPSRIIQSIPGFMKDLFQPKGNQIERRI</sequence>
<comment type="catalytic activity">
    <reaction evidence="6">
        <text>(6S)-NADPHX + ADP = AMP + phosphate + NADPH + H(+)</text>
        <dbReference type="Rhea" id="RHEA:32235"/>
        <dbReference type="ChEBI" id="CHEBI:15378"/>
        <dbReference type="ChEBI" id="CHEBI:43474"/>
        <dbReference type="ChEBI" id="CHEBI:57783"/>
        <dbReference type="ChEBI" id="CHEBI:64076"/>
        <dbReference type="ChEBI" id="CHEBI:456215"/>
        <dbReference type="ChEBI" id="CHEBI:456216"/>
        <dbReference type="EC" id="4.2.1.136"/>
    </reaction>
</comment>
<dbReference type="CDD" id="cd01171">
    <property type="entry name" value="YXKO-related"/>
    <property type="match status" value="1"/>
</dbReference>
<dbReference type="GO" id="GO:0110051">
    <property type="term" value="P:metabolite repair"/>
    <property type="evidence" value="ECO:0007669"/>
    <property type="project" value="TreeGrafter"/>
</dbReference>
<dbReference type="Pfam" id="PF01256">
    <property type="entry name" value="Carb_kinase"/>
    <property type="match status" value="1"/>
</dbReference>
<organism evidence="8 9">
    <name type="scientific">Facklamia miroungae</name>
    <dbReference type="NCBI Taxonomy" id="120956"/>
    <lineage>
        <taxon>Bacteria</taxon>
        <taxon>Bacillati</taxon>
        <taxon>Bacillota</taxon>
        <taxon>Bacilli</taxon>
        <taxon>Lactobacillales</taxon>
        <taxon>Aerococcaceae</taxon>
        <taxon>Facklamia</taxon>
    </lineage>
</organism>
<dbReference type="PANTHER" id="PTHR12592">
    <property type="entry name" value="ATP-DEPENDENT (S)-NAD(P)H-HYDRATE DEHYDRATASE FAMILY MEMBER"/>
    <property type="match status" value="1"/>
</dbReference>
<feature type="binding site" evidence="6">
    <location>
        <position position="101"/>
    </location>
    <ligand>
        <name>(6S)-NADPHX</name>
        <dbReference type="ChEBI" id="CHEBI:64076"/>
    </ligand>
</feature>
<keyword evidence="3 6" id="KW-0521">NADP</keyword>
<keyword evidence="9" id="KW-1185">Reference proteome</keyword>
<dbReference type="NCBIfam" id="TIGR00196">
    <property type="entry name" value="yjeF_cterm"/>
    <property type="match status" value="1"/>
</dbReference>
<dbReference type="InterPro" id="IPR029056">
    <property type="entry name" value="Ribokinase-like"/>
</dbReference>
<dbReference type="Proteomes" id="UP000199708">
    <property type="component" value="Unassembled WGS sequence"/>
</dbReference>
<feature type="binding site" evidence="6">
    <location>
        <position position="212"/>
    </location>
    <ligand>
        <name>(6S)-NADPHX</name>
        <dbReference type="ChEBI" id="CHEBI:64076"/>
    </ligand>
</feature>
<evidence type="ECO:0000256" key="6">
    <source>
        <dbReference type="HAMAP-Rule" id="MF_01965"/>
    </source>
</evidence>
<dbReference type="GO" id="GO:0016301">
    <property type="term" value="F:kinase activity"/>
    <property type="evidence" value="ECO:0007669"/>
    <property type="project" value="UniProtKB-KW"/>
</dbReference>
<feature type="binding site" evidence="6">
    <location>
        <position position="211"/>
    </location>
    <ligand>
        <name>AMP</name>
        <dbReference type="ChEBI" id="CHEBI:456215"/>
    </ligand>
</feature>
<dbReference type="InterPro" id="IPR000631">
    <property type="entry name" value="CARKD"/>
</dbReference>
<gene>
    <name evidence="6" type="primary">nnrD</name>
    <name evidence="8" type="ORF">SAMN05421791_102128</name>
</gene>
<dbReference type="GO" id="GO:0005524">
    <property type="term" value="F:ATP binding"/>
    <property type="evidence" value="ECO:0007669"/>
    <property type="project" value="UniProtKB-KW"/>
</dbReference>
<dbReference type="GO" id="GO:0046496">
    <property type="term" value="P:nicotinamide nucleotide metabolic process"/>
    <property type="evidence" value="ECO:0007669"/>
    <property type="project" value="UniProtKB-UniRule"/>
</dbReference>
<evidence type="ECO:0000256" key="3">
    <source>
        <dbReference type="ARBA" id="ARBA00022857"/>
    </source>
</evidence>
<evidence type="ECO:0000256" key="2">
    <source>
        <dbReference type="ARBA" id="ARBA00022840"/>
    </source>
</evidence>
<evidence type="ECO:0000256" key="1">
    <source>
        <dbReference type="ARBA" id="ARBA00022741"/>
    </source>
</evidence>
<dbReference type="EMBL" id="FNCK01000002">
    <property type="protein sequence ID" value="SDF99170.1"/>
    <property type="molecule type" value="Genomic_DNA"/>
</dbReference>
<dbReference type="HAMAP" id="MF_01965">
    <property type="entry name" value="NADHX_dehydratase"/>
    <property type="match status" value="1"/>
</dbReference>
<feature type="binding site" evidence="6">
    <location>
        <position position="40"/>
    </location>
    <ligand>
        <name>(6S)-NADPHX</name>
        <dbReference type="ChEBI" id="CHEBI:64076"/>
    </ligand>
</feature>
<keyword evidence="8" id="KW-0418">Kinase</keyword>
<comment type="similarity">
    <text evidence="6">Belongs to the NnrD/CARKD family.</text>
</comment>
<dbReference type="STRING" id="120956.SAMN05421791_102128"/>
<dbReference type="SUPFAM" id="SSF53613">
    <property type="entry name" value="Ribokinase-like"/>
    <property type="match status" value="1"/>
</dbReference>
<dbReference type="RefSeq" id="WP_168427143.1">
    <property type="nucleotide sequence ID" value="NZ_FNCK01000002.1"/>
</dbReference>
<dbReference type="Gene3D" id="3.40.1190.20">
    <property type="match status" value="1"/>
</dbReference>
<keyword evidence="2 6" id="KW-0067">ATP-binding</keyword>
<comment type="subunit">
    <text evidence="6">Homotetramer.</text>
</comment>
<evidence type="ECO:0000256" key="5">
    <source>
        <dbReference type="ARBA" id="ARBA00023239"/>
    </source>
</evidence>
<evidence type="ECO:0000256" key="4">
    <source>
        <dbReference type="ARBA" id="ARBA00023027"/>
    </source>
</evidence>
<proteinExistence type="inferred from homology"/>
<feature type="binding site" evidence="6">
    <location>
        <begin position="182"/>
        <end position="186"/>
    </location>
    <ligand>
        <name>AMP</name>
        <dbReference type="ChEBI" id="CHEBI:456215"/>
    </ligand>
</feature>
<feature type="binding site" evidence="6">
    <location>
        <position position="152"/>
    </location>
    <ligand>
        <name>(6S)-NADPHX</name>
        <dbReference type="ChEBI" id="CHEBI:64076"/>
    </ligand>
</feature>
<dbReference type="PANTHER" id="PTHR12592:SF0">
    <property type="entry name" value="ATP-DEPENDENT (S)-NAD(P)H-HYDRATE DEHYDRATASE"/>
    <property type="match status" value="1"/>
</dbReference>
<dbReference type="PROSITE" id="PS51383">
    <property type="entry name" value="YJEF_C_3"/>
    <property type="match status" value="1"/>
</dbReference>
<keyword evidence="4 6" id="KW-0520">NAD</keyword>